<name>A0ABT8KJN3_9BACT</name>
<evidence type="ECO:0000313" key="4">
    <source>
        <dbReference type="EMBL" id="MDN5199800.1"/>
    </source>
</evidence>
<gene>
    <name evidence="4" type="ORF">QQ008_00460</name>
</gene>
<dbReference type="EMBL" id="JAUJEA010000001">
    <property type="protein sequence ID" value="MDN5199800.1"/>
    <property type="molecule type" value="Genomic_DNA"/>
</dbReference>
<dbReference type="InterPro" id="IPR051556">
    <property type="entry name" value="N-term/lysine_N-AcTrnsfr"/>
</dbReference>
<dbReference type="Proteomes" id="UP001172082">
    <property type="component" value="Unassembled WGS sequence"/>
</dbReference>
<dbReference type="RefSeq" id="WP_346749832.1">
    <property type="nucleotide sequence ID" value="NZ_JAUJEA010000001.1"/>
</dbReference>
<evidence type="ECO:0000256" key="2">
    <source>
        <dbReference type="ARBA" id="ARBA00023315"/>
    </source>
</evidence>
<proteinExistence type="predicted"/>
<keyword evidence="2" id="KW-0012">Acyltransferase</keyword>
<dbReference type="Gene3D" id="3.40.630.30">
    <property type="match status" value="1"/>
</dbReference>
<feature type="domain" description="N-acetyltransferase" evidence="3">
    <location>
        <begin position="1"/>
        <end position="160"/>
    </location>
</feature>
<accession>A0ABT8KJN3</accession>
<comment type="caution">
    <text evidence="4">The sequence shown here is derived from an EMBL/GenBank/DDBJ whole genome shotgun (WGS) entry which is preliminary data.</text>
</comment>
<evidence type="ECO:0000259" key="3">
    <source>
        <dbReference type="PROSITE" id="PS51186"/>
    </source>
</evidence>
<dbReference type="PANTHER" id="PTHR42919">
    <property type="entry name" value="N-ALPHA-ACETYLTRANSFERASE"/>
    <property type="match status" value="1"/>
</dbReference>
<evidence type="ECO:0000256" key="1">
    <source>
        <dbReference type="ARBA" id="ARBA00022679"/>
    </source>
</evidence>
<dbReference type="PANTHER" id="PTHR42919:SF8">
    <property type="entry name" value="N-ALPHA-ACETYLTRANSFERASE 50"/>
    <property type="match status" value="1"/>
</dbReference>
<reference evidence="4" key="1">
    <citation type="submission" date="2023-06" db="EMBL/GenBank/DDBJ databases">
        <title>Genomic of Parafulvivirga corallium.</title>
        <authorList>
            <person name="Wang G."/>
        </authorList>
    </citation>
    <scope>NUCLEOTIDE SEQUENCE</scope>
    <source>
        <strain evidence="4">BMA10</strain>
    </source>
</reference>
<dbReference type="SUPFAM" id="SSF55729">
    <property type="entry name" value="Acyl-CoA N-acyltransferases (Nat)"/>
    <property type="match status" value="1"/>
</dbReference>
<dbReference type="InterPro" id="IPR000182">
    <property type="entry name" value="GNAT_dom"/>
</dbReference>
<dbReference type="PROSITE" id="PS51186">
    <property type="entry name" value="GNAT"/>
    <property type="match status" value="1"/>
</dbReference>
<dbReference type="InterPro" id="IPR016181">
    <property type="entry name" value="Acyl_CoA_acyltransferase"/>
</dbReference>
<keyword evidence="5" id="KW-1185">Reference proteome</keyword>
<dbReference type="CDD" id="cd04301">
    <property type="entry name" value="NAT_SF"/>
    <property type="match status" value="1"/>
</dbReference>
<organism evidence="4 5">
    <name type="scientific">Splendidivirga corallicola</name>
    <dbReference type="NCBI Taxonomy" id="3051826"/>
    <lineage>
        <taxon>Bacteria</taxon>
        <taxon>Pseudomonadati</taxon>
        <taxon>Bacteroidota</taxon>
        <taxon>Cytophagia</taxon>
        <taxon>Cytophagales</taxon>
        <taxon>Splendidivirgaceae</taxon>
        <taxon>Splendidivirga</taxon>
    </lineage>
</organism>
<dbReference type="Pfam" id="PF00583">
    <property type="entry name" value="Acetyltransf_1"/>
    <property type="match status" value="1"/>
</dbReference>
<sequence>MIYRELEPDEIPFLEEMLYEALFVPEGAAPFPLDIIKKPEVSKYVDNWRIYPGDLAIVAVNNDSLIGAVWGRNFQAPHVGYGYIDDNTPEISMAVKPAFRNQGIGTKLLEKLIRTYQERNYRALSLSVDKLNQAKNLYLRSGFEVYKEDGTALVMRKKLE</sequence>
<protein>
    <submittedName>
        <fullName evidence="4">GNAT family N-acetyltransferase</fullName>
    </submittedName>
</protein>
<evidence type="ECO:0000313" key="5">
    <source>
        <dbReference type="Proteomes" id="UP001172082"/>
    </source>
</evidence>
<keyword evidence="1" id="KW-0808">Transferase</keyword>